<dbReference type="AlphaFoldDB" id="A0A250IQU7"/>
<name>A0A250IQU7_9BACT</name>
<dbReference type="EMBL" id="CP022163">
    <property type="protein sequence ID" value="ATB33632.1"/>
    <property type="molecule type" value="Genomic_DNA"/>
</dbReference>
<reference evidence="1 2" key="1">
    <citation type="submission" date="2017-06" db="EMBL/GenBank/DDBJ databases">
        <authorList>
            <person name="Kim H.J."/>
            <person name="Triplett B.A."/>
        </authorList>
    </citation>
    <scope>NUCLEOTIDE SEQUENCE [LARGE SCALE GENOMIC DNA]</scope>
    <source>
        <strain evidence="1 2">DSM 14713</strain>
    </source>
</reference>
<sequence>MRLVLAPEPAPWLRRLPSVLGEGVPADVWAPWSLPGGPERWGVVPSRVRTAWRRRVLPADEGSRIWGLLGGWAVVEAGMRWRGHSAAATFQSRFLLRRLMAQGVAPLLSPVARLETVVAPSLCAREVFAVARRRGARCVLIEDLPSLRHLHADLDAAAERHPEEAFLRNHRATAADVARQEAERVLADEIWVRGEFLRERLLAAGYSRERLRELWPLEARVPRVDARTGRAERVALLAGPALARGGLNEALEVIRARPGWRLWVRPTEGTELGRLEHPQVTRVTEQAQRSLEGVDAVLALSWCESHPAEVALAAARGILVIATDRASGFVSCQRVPRGDVSAVLSALDALVA</sequence>
<protein>
    <recommendedName>
        <fullName evidence="3">Glycosyltransferase</fullName>
    </recommendedName>
</protein>
<dbReference type="Proteomes" id="UP000217289">
    <property type="component" value="Chromosome"/>
</dbReference>
<organism evidence="1 2">
    <name type="scientific">Melittangium boletus DSM 14713</name>
    <dbReference type="NCBI Taxonomy" id="1294270"/>
    <lineage>
        <taxon>Bacteria</taxon>
        <taxon>Pseudomonadati</taxon>
        <taxon>Myxococcota</taxon>
        <taxon>Myxococcia</taxon>
        <taxon>Myxococcales</taxon>
        <taxon>Cystobacterineae</taxon>
        <taxon>Archangiaceae</taxon>
        <taxon>Melittangium</taxon>
    </lineage>
</organism>
<accession>A0A250IQU7</accession>
<evidence type="ECO:0000313" key="1">
    <source>
        <dbReference type="EMBL" id="ATB33632.1"/>
    </source>
</evidence>
<proteinExistence type="predicted"/>
<gene>
    <name evidence="1" type="ORF">MEBOL_007130</name>
</gene>
<dbReference type="OrthoDB" id="5500259at2"/>
<evidence type="ECO:0000313" key="2">
    <source>
        <dbReference type="Proteomes" id="UP000217289"/>
    </source>
</evidence>
<evidence type="ECO:0008006" key="3">
    <source>
        <dbReference type="Google" id="ProtNLM"/>
    </source>
</evidence>
<dbReference type="KEGG" id="mbd:MEBOL_007130"/>
<keyword evidence="2" id="KW-1185">Reference proteome</keyword>
<dbReference type="RefSeq" id="WP_095983213.1">
    <property type="nucleotide sequence ID" value="NZ_CP022163.1"/>
</dbReference>